<dbReference type="OrthoDB" id="9800356at2"/>
<evidence type="ECO:0000259" key="2">
    <source>
        <dbReference type="Pfam" id="PF07085"/>
    </source>
</evidence>
<sequence>MTVKELVSILEAEVLAGADCLTGAVTGGYVSDLLSNVMAQAPAGAVWVTMQAHHNVVAVASLTGLAAVVIAGGVRPDAATIKRAAAERVVLLATALPAFEAVGRLYTQGVRGL</sequence>
<evidence type="ECO:0000256" key="1">
    <source>
        <dbReference type="SAM" id="Phobius"/>
    </source>
</evidence>
<keyword evidence="4" id="KW-1185">Reference proteome</keyword>
<proteinExistence type="predicted"/>
<dbReference type="Pfam" id="PF07085">
    <property type="entry name" value="DRTGG"/>
    <property type="match status" value="1"/>
</dbReference>
<reference evidence="3 4" key="1">
    <citation type="submission" date="2007-01" db="EMBL/GenBank/DDBJ databases">
        <title>Annotation of the draft genome assembly of Thermosinus carboxydivorans Nor1.</title>
        <authorList>
            <consortium name="US DOE Joint Genome Institute (JGI-ORNL)"/>
            <person name="Larimer F."/>
            <person name="Land M."/>
            <person name="Hauser L."/>
        </authorList>
    </citation>
    <scope>NUCLEOTIDE SEQUENCE [LARGE SCALE GENOMIC DNA]</scope>
    <source>
        <strain evidence="3 4">Nor1</strain>
    </source>
</reference>
<keyword evidence="1" id="KW-1133">Transmembrane helix</keyword>
<dbReference type="SUPFAM" id="SSF75138">
    <property type="entry name" value="HprK N-terminal domain-like"/>
    <property type="match status" value="1"/>
</dbReference>
<dbReference type="EMBL" id="AAWL01000004">
    <property type="protein sequence ID" value="EAX48151.1"/>
    <property type="molecule type" value="Genomic_DNA"/>
</dbReference>
<reference evidence="3 4" key="2">
    <citation type="submission" date="2007-01" db="EMBL/GenBank/DDBJ databases">
        <title>Sequencing of the draft genome and assembly of Thermosinus carboxydivorans Nor1.</title>
        <authorList>
            <consortium name="US DOE Joint Genome Institute (JGI-PGF)"/>
            <person name="Copeland A."/>
            <person name="Lucas S."/>
            <person name="Lapidus A."/>
            <person name="Barry K."/>
            <person name="Glavina del Rio T."/>
            <person name="Dalin E."/>
            <person name="Tice H."/>
            <person name="Bruce D."/>
            <person name="Pitluck S."/>
            <person name="Richardson P."/>
        </authorList>
    </citation>
    <scope>NUCLEOTIDE SEQUENCE [LARGE SCALE GENOMIC DNA]</scope>
    <source>
        <strain evidence="3 4">Nor1</strain>
    </source>
</reference>
<feature type="transmembrane region" description="Helical" evidence="1">
    <location>
        <begin position="56"/>
        <end position="74"/>
    </location>
</feature>
<gene>
    <name evidence="3" type="ORF">TcarDRAFT_1698</name>
</gene>
<feature type="domain" description="DRTGG" evidence="2">
    <location>
        <begin position="5"/>
        <end position="105"/>
    </location>
</feature>
<evidence type="ECO:0000313" key="3">
    <source>
        <dbReference type="EMBL" id="EAX48151.1"/>
    </source>
</evidence>
<dbReference type="Proteomes" id="UP000005139">
    <property type="component" value="Unassembled WGS sequence"/>
</dbReference>
<dbReference type="Gene3D" id="3.40.1390.20">
    <property type="entry name" value="HprK N-terminal domain-like"/>
    <property type="match status" value="1"/>
</dbReference>
<name>A1HP43_9FIRM</name>
<keyword evidence="1" id="KW-0812">Transmembrane</keyword>
<dbReference type="InterPro" id="IPR010766">
    <property type="entry name" value="DRTGG"/>
</dbReference>
<keyword evidence="1" id="KW-0472">Membrane</keyword>
<evidence type="ECO:0000313" key="4">
    <source>
        <dbReference type="Proteomes" id="UP000005139"/>
    </source>
</evidence>
<dbReference type="RefSeq" id="WP_007288805.1">
    <property type="nucleotide sequence ID" value="NZ_AAWL01000004.1"/>
</dbReference>
<accession>A1HP43</accession>
<dbReference type="AlphaFoldDB" id="A1HP43"/>
<protein>
    <recommendedName>
        <fullName evidence="2">DRTGG domain-containing protein</fullName>
    </recommendedName>
</protein>
<dbReference type="InterPro" id="IPR028979">
    <property type="entry name" value="Ser_kin/Pase_Hpr-like_N_sf"/>
</dbReference>
<comment type="caution">
    <text evidence="3">The sequence shown here is derived from an EMBL/GenBank/DDBJ whole genome shotgun (WGS) entry which is preliminary data.</text>
</comment>
<dbReference type="eggNOG" id="COG4109">
    <property type="taxonomic scope" value="Bacteria"/>
</dbReference>
<organism evidence="3 4">
    <name type="scientific">Thermosinus carboxydivorans Nor1</name>
    <dbReference type="NCBI Taxonomy" id="401526"/>
    <lineage>
        <taxon>Bacteria</taxon>
        <taxon>Bacillati</taxon>
        <taxon>Bacillota</taxon>
        <taxon>Negativicutes</taxon>
        <taxon>Selenomonadales</taxon>
        <taxon>Sporomusaceae</taxon>
        <taxon>Thermosinus</taxon>
    </lineage>
</organism>